<organism evidence="2">
    <name type="scientific">marine metagenome</name>
    <dbReference type="NCBI Taxonomy" id="408172"/>
    <lineage>
        <taxon>unclassified sequences</taxon>
        <taxon>metagenomes</taxon>
        <taxon>ecological metagenomes</taxon>
    </lineage>
</organism>
<dbReference type="EMBL" id="UINC01007748">
    <property type="protein sequence ID" value="SVA34904.1"/>
    <property type="molecule type" value="Genomic_DNA"/>
</dbReference>
<protein>
    <recommendedName>
        <fullName evidence="1">Alpha/beta hydrolase domain-containing protein</fullName>
    </recommendedName>
</protein>
<gene>
    <name evidence="2" type="ORF">METZ01_LOCUS87758</name>
</gene>
<accession>A0A381V3Y1</accession>
<evidence type="ECO:0000313" key="2">
    <source>
        <dbReference type="EMBL" id="SVA34904.1"/>
    </source>
</evidence>
<name>A0A381V3Y1_9ZZZZ</name>
<reference evidence="2" key="1">
    <citation type="submission" date="2018-05" db="EMBL/GenBank/DDBJ databases">
        <authorList>
            <person name="Lanie J.A."/>
            <person name="Ng W.-L."/>
            <person name="Kazmierczak K.M."/>
            <person name="Andrzejewski T.M."/>
            <person name="Davidsen T.M."/>
            <person name="Wayne K.J."/>
            <person name="Tettelin H."/>
            <person name="Glass J.I."/>
            <person name="Rusch D."/>
            <person name="Podicherti R."/>
            <person name="Tsui H.-C.T."/>
            <person name="Winkler M.E."/>
        </authorList>
    </citation>
    <scope>NUCLEOTIDE SEQUENCE</scope>
</reference>
<dbReference type="InterPro" id="IPR045394">
    <property type="entry name" value="Abhydrolase_dom"/>
</dbReference>
<sequence length="663" mass="73368">MPVTGLEQIFQRILSDGKRFGSVGQYEEIRGKLNFEIDPLNLANTGITDIDLAPRNEEGKVVFDSDISIIRPVDLSKVSGKLLLDVVNRGNRVALPNFNMGTRPLIDSNTPVEVEVDLGDGLLMEMGYVVVACGWQLDAPPHEALITMRGPEALDPSGSRLKDRVYMQLQSPEDTHNFLLSDKSHKPYKAYDLNEPSALVEIRDMPDGPAETMPRDDWRFGRIDSNGEYHPDPAYICSSEGFKKGRLYQVTYTALGAPVIGLSFAALRDCVSWFKYGSSSVDSPVPGIQKSYAYGRSQTGRFLRTFVHNDFNLDESGREAMDGIIANVAGGMRGEFNQRFGQNSKDRNNMMHQLFPFASIEQTDPETEETGSLHRKLDERGSSLKVMYTNSSAEYHRADASLLHTDPDGRRDIKQGKNVRVFHFAGTEHGTGVWPPTDHGVIVSGAERAQNTRSVIDYSPLLRACLVNLDLWVTEGIDPPESKHPRIDDGTLVPASELIGIFSSIPGSNYPYKHAIPRRREFSPDEGDEHPRILPPEIGGAFGGLVPMVDSDGNEIGGIIAPEISVPIAAHTGWTLRHADIGGESQLLMFAGGTIPFPATESARLTAGDPRPSIESRYTSRDEYLSRVRASAEVLVSERHLLERDIETSVSLGERMWNYFTDH</sequence>
<proteinExistence type="predicted"/>
<dbReference type="Pfam" id="PF20091">
    <property type="entry name" value="Abhydrolase_10"/>
    <property type="match status" value="1"/>
</dbReference>
<feature type="domain" description="Alpha/beta hydrolase" evidence="1">
    <location>
        <begin position="252"/>
        <end position="648"/>
    </location>
</feature>
<evidence type="ECO:0000259" key="1">
    <source>
        <dbReference type="Pfam" id="PF20091"/>
    </source>
</evidence>
<dbReference type="AlphaFoldDB" id="A0A381V3Y1"/>